<keyword evidence="16" id="KW-1133">Transmembrane helix</keyword>
<dbReference type="CDD" id="cd14066">
    <property type="entry name" value="STKc_IRAK"/>
    <property type="match status" value="1"/>
</dbReference>
<proteinExistence type="predicted"/>
<dbReference type="Gene3D" id="3.30.200.20">
    <property type="entry name" value="Phosphorylase Kinase, domain 1"/>
    <property type="match status" value="1"/>
</dbReference>
<dbReference type="SMART" id="SM00220">
    <property type="entry name" value="S_TKc"/>
    <property type="match status" value="1"/>
</dbReference>
<dbReference type="InterPro" id="IPR000858">
    <property type="entry name" value="S_locus_glycoprot_dom"/>
</dbReference>
<evidence type="ECO:0000256" key="9">
    <source>
        <dbReference type="ARBA" id="ARBA00022840"/>
    </source>
</evidence>
<dbReference type="FunFam" id="1.10.510.10:FF:000060">
    <property type="entry name" value="G-type lectin S-receptor-like serine/threonine-protein kinase"/>
    <property type="match status" value="1"/>
</dbReference>
<comment type="caution">
    <text evidence="22">The sequence shown here is derived from an EMBL/GenBank/DDBJ whole genome shotgun (WGS) entry which is preliminary data.</text>
</comment>
<dbReference type="PROSITE" id="PS50026">
    <property type="entry name" value="EGF_3"/>
    <property type="match status" value="1"/>
</dbReference>
<feature type="domain" description="Bulb-type lectin" evidence="20">
    <location>
        <begin position="19"/>
        <end position="142"/>
    </location>
</feature>
<feature type="domain" description="EGF-like" evidence="19">
    <location>
        <begin position="281"/>
        <end position="317"/>
    </location>
</feature>
<dbReference type="FunFam" id="2.90.10.10:FF:000001">
    <property type="entry name" value="G-type lectin S-receptor-like serine/threonine-protein kinase"/>
    <property type="match status" value="1"/>
</dbReference>
<evidence type="ECO:0000313" key="22">
    <source>
        <dbReference type="EMBL" id="KAK7342653.1"/>
    </source>
</evidence>
<evidence type="ECO:0000256" key="15">
    <source>
        <dbReference type="PROSITE-ProRule" id="PRU10141"/>
    </source>
</evidence>
<dbReference type="PROSITE" id="PS50011">
    <property type="entry name" value="PROTEIN_KINASE_DOM"/>
    <property type="match status" value="1"/>
</dbReference>
<dbReference type="InterPro" id="IPR036426">
    <property type="entry name" value="Bulb-type_lectin_dom_sf"/>
</dbReference>
<evidence type="ECO:0000256" key="5">
    <source>
        <dbReference type="ARBA" id="ARBA00022679"/>
    </source>
</evidence>
<dbReference type="SMART" id="SM00473">
    <property type="entry name" value="PAN_AP"/>
    <property type="match status" value="1"/>
</dbReference>
<dbReference type="Pfam" id="PF08276">
    <property type="entry name" value="PAN_2"/>
    <property type="match status" value="1"/>
</dbReference>
<dbReference type="GO" id="GO:0005886">
    <property type="term" value="C:plasma membrane"/>
    <property type="evidence" value="ECO:0007669"/>
    <property type="project" value="UniProtKB-SubCell"/>
</dbReference>
<keyword evidence="7 15" id="KW-0547">Nucleotide-binding</keyword>
<dbReference type="InterPro" id="IPR011009">
    <property type="entry name" value="Kinase-like_dom_sf"/>
</dbReference>
<name>A0AAN9LZS8_PHACN</name>
<dbReference type="GO" id="GO:0004674">
    <property type="term" value="F:protein serine/threonine kinase activity"/>
    <property type="evidence" value="ECO:0007669"/>
    <property type="project" value="UniProtKB-KW"/>
</dbReference>
<keyword evidence="3" id="KW-1003">Cell membrane</keyword>
<dbReference type="InterPro" id="IPR001245">
    <property type="entry name" value="Ser-Thr/Tyr_kinase_cat_dom"/>
</dbReference>
<dbReference type="Pfam" id="PF07714">
    <property type="entry name" value="PK_Tyr_Ser-Thr"/>
    <property type="match status" value="1"/>
</dbReference>
<dbReference type="SUPFAM" id="SSF51110">
    <property type="entry name" value="alpha-D-mannose-specific plant lectins"/>
    <property type="match status" value="1"/>
</dbReference>
<evidence type="ECO:0000256" key="12">
    <source>
        <dbReference type="ARBA" id="ARBA00047899"/>
    </source>
</evidence>
<evidence type="ECO:0000256" key="11">
    <source>
        <dbReference type="ARBA" id="ARBA00023180"/>
    </source>
</evidence>
<evidence type="ECO:0000256" key="8">
    <source>
        <dbReference type="ARBA" id="ARBA00022777"/>
    </source>
</evidence>
<dbReference type="CDD" id="cd00028">
    <property type="entry name" value="B_lectin"/>
    <property type="match status" value="1"/>
</dbReference>
<dbReference type="Pfam" id="PF01453">
    <property type="entry name" value="B_lectin"/>
    <property type="match status" value="1"/>
</dbReference>
<evidence type="ECO:0000259" key="18">
    <source>
        <dbReference type="PROSITE" id="PS50011"/>
    </source>
</evidence>
<dbReference type="InterPro" id="IPR003609">
    <property type="entry name" value="Pan_app"/>
</dbReference>
<keyword evidence="14" id="KW-0245">EGF-like domain</keyword>
<dbReference type="SUPFAM" id="SSF56112">
    <property type="entry name" value="Protein kinase-like (PK-like)"/>
    <property type="match status" value="1"/>
</dbReference>
<evidence type="ECO:0000259" key="19">
    <source>
        <dbReference type="PROSITE" id="PS50026"/>
    </source>
</evidence>
<comment type="catalytic activity">
    <reaction evidence="13">
        <text>L-seryl-[protein] + ATP = O-phospho-L-seryl-[protein] + ADP + H(+)</text>
        <dbReference type="Rhea" id="RHEA:17989"/>
        <dbReference type="Rhea" id="RHEA-COMP:9863"/>
        <dbReference type="Rhea" id="RHEA-COMP:11604"/>
        <dbReference type="ChEBI" id="CHEBI:15378"/>
        <dbReference type="ChEBI" id="CHEBI:29999"/>
        <dbReference type="ChEBI" id="CHEBI:30616"/>
        <dbReference type="ChEBI" id="CHEBI:83421"/>
        <dbReference type="ChEBI" id="CHEBI:456216"/>
        <dbReference type="EC" id="2.7.11.1"/>
    </reaction>
</comment>
<feature type="domain" description="Apple" evidence="21">
    <location>
        <begin position="336"/>
        <end position="419"/>
    </location>
</feature>
<comment type="caution">
    <text evidence="14">Lacks conserved residue(s) required for the propagation of feature annotation.</text>
</comment>
<evidence type="ECO:0000259" key="20">
    <source>
        <dbReference type="PROSITE" id="PS50927"/>
    </source>
</evidence>
<dbReference type="PROSITE" id="PS50927">
    <property type="entry name" value="BULB_LECTIN"/>
    <property type="match status" value="1"/>
</dbReference>
<organism evidence="22 23">
    <name type="scientific">Phaseolus coccineus</name>
    <name type="common">Scarlet runner bean</name>
    <name type="synonym">Phaseolus multiflorus</name>
    <dbReference type="NCBI Taxonomy" id="3886"/>
    <lineage>
        <taxon>Eukaryota</taxon>
        <taxon>Viridiplantae</taxon>
        <taxon>Streptophyta</taxon>
        <taxon>Embryophyta</taxon>
        <taxon>Tracheophyta</taxon>
        <taxon>Spermatophyta</taxon>
        <taxon>Magnoliopsida</taxon>
        <taxon>eudicotyledons</taxon>
        <taxon>Gunneridae</taxon>
        <taxon>Pentapetalae</taxon>
        <taxon>rosids</taxon>
        <taxon>fabids</taxon>
        <taxon>Fabales</taxon>
        <taxon>Fabaceae</taxon>
        <taxon>Papilionoideae</taxon>
        <taxon>50 kb inversion clade</taxon>
        <taxon>NPAAA clade</taxon>
        <taxon>indigoferoid/millettioid clade</taxon>
        <taxon>Phaseoleae</taxon>
        <taxon>Phaseolus</taxon>
    </lineage>
</organism>
<feature type="signal peptide" evidence="17">
    <location>
        <begin position="1"/>
        <end position="18"/>
    </location>
</feature>
<protein>
    <recommendedName>
        <fullName evidence="2">non-specific serine/threonine protein kinase</fullName>
        <ecNumber evidence="2">2.7.11.1</ecNumber>
    </recommendedName>
</protein>
<dbReference type="SMART" id="SM00108">
    <property type="entry name" value="B_lectin"/>
    <property type="match status" value="1"/>
</dbReference>
<feature type="chain" id="PRO_5042893154" description="non-specific serine/threonine protein kinase" evidence="17">
    <location>
        <begin position="19"/>
        <end position="1007"/>
    </location>
</feature>
<dbReference type="PANTHER" id="PTHR27002:SF932">
    <property type="entry name" value="RECEPTOR-LIKE SERINE_THREONINE-PROTEIN KINASE"/>
    <property type="match status" value="1"/>
</dbReference>
<dbReference type="Gene3D" id="1.10.510.10">
    <property type="entry name" value="Transferase(Phosphotransferase) domain 1"/>
    <property type="match status" value="1"/>
</dbReference>
<evidence type="ECO:0000256" key="2">
    <source>
        <dbReference type="ARBA" id="ARBA00012513"/>
    </source>
</evidence>
<dbReference type="InterPro" id="IPR000719">
    <property type="entry name" value="Prot_kinase_dom"/>
</dbReference>
<gene>
    <name evidence="22" type="ORF">VNO80_25609</name>
</gene>
<comment type="subcellular location">
    <subcellularLocation>
        <location evidence="1">Cell membrane</location>
        <topology evidence="1">Single-pass type I membrane protein</topology>
    </subcellularLocation>
</comment>
<dbReference type="PROSITE" id="PS00108">
    <property type="entry name" value="PROTEIN_KINASE_ST"/>
    <property type="match status" value="1"/>
</dbReference>
<evidence type="ECO:0000256" key="17">
    <source>
        <dbReference type="SAM" id="SignalP"/>
    </source>
</evidence>
<keyword evidence="6 17" id="KW-0732">Signal</keyword>
<evidence type="ECO:0000256" key="14">
    <source>
        <dbReference type="PROSITE-ProRule" id="PRU00076"/>
    </source>
</evidence>
<dbReference type="CDD" id="cd01098">
    <property type="entry name" value="PAN_AP_plant"/>
    <property type="match status" value="1"/>
</dbReference>
<dbReference type="PANTHER" id="PTHR27002">
    <property type="entry name" value="RECEPTOR-LIKE SERINE/THREONINE-PROTEIN KINASE SD1-8"/>
    <property type="match status" value="1"/>
</dbReference>
<feature type="domain" description="Protein kinase" evidence="18">
    <location>
        <begin position="492"/>
        <end position="768"/>
    </location>
</feature>
<dbReference type="EC" id="2.7.11.1" evidence="2"/>
<dbReference type="InterPro" id="IPR001480">
    <property type="entry name" value="Bulb-type_lectin_dom"/>
</dbReference>
<accession>A0AAN9LZS8</accession>
<dbReference type="PROSITE" id="PS50948">
    <property type="entry name" value="PAN"/>
    <property type="match status" value="1"/>
</dbReference>
<keyword evidence="8" id="KW-0418">Kinase</keyword>
<dbReference type="Gene3D" id="2.90.10.10">
    <property type="entry name" value="Bulb-type lectin domain"/>
    <property type="match status" value="1"/>
</dbReference>
<dbReference type="AlphaFoldDB" id="A0AAN9LZS8"/>
<evidence type="ECO:0000256" key="16">
    <source>
        <dbReference type="SAM" id="Phobius"/>
    </source>
</evidence>
<keyword evidence="23" id="KW-1185">Reference proteome</keyword>
<dbReference type="InterPro" id="IPR000742">
    <property type="entry name" value="EGF"/>
</dbReference>
<keyword evidence="5" id="KW-0808">Transferase</keyword>
<evidence type="ECO:0000256" key="4">
    <source>
        <dbReference type="ARBA" id="ARBA00022527"/>
    </source>
</evidence>
<feature type="binding site" evidence="15">
    <location>
        <position position="520"/>
    </location>
    <ligand>
        <name>ATP</name>
        <dbReference type="ChEBI" id="CHEBI:30616"/>
    </ligand>
</feature>
<evidence type="ECO:0000256" key="3">
    <source>
        <dbReference type="ARBA" id="ARBA00022475"/>
    </source>
</evidence>
<dbReference type="GO" id="GO:0005524">
    <property type="term" value="F:ATP binding"/>
    <property type="evidence" value="ECO:0007669"/>
    <property type="project" value="UniProtKB-UniRule"/>
</dbReference>
<dbReference type="InterPro" id="IPR017441">
    <property type="entry name" value="Protein_kinase_ATP_BS"/>
</dbReference>
<evidence type="ECO:0000256" key="13">
    <source>
        <dbReference type="ARBA" id="ARBA00048679"/>
    </source>
</evidence>
<dbReference type="PROSITE" id="PS00107">
    <property type="entry name" value="PROTEIN_KINASE_ATP"/>
    <property type="match status" value="1"/>
</dbReference>
<dbReference type="GO" id="GO:0048544">
    <property type="term" value="P:recognition of pollen"/>
    <property type="evidence" value="ECO:0007669"/>
    <property type="project" value="InterPro"/>
</dbReference>
<keyword evidence="4" id="KW-0723">Serine/threonine-protein kinase</keyword>
<evidence type="ECO:0000256" key="10">
    <source>
        <dbReference type="ARBA" id="ARBA00023157"/>
    </source>
</evidence>
<sequence length="1007" mass="113929">MAILTILLFLFFSKFSATSDTITQYGSLEEDKTLVSNNGIFELGFFTPSTTSSNRYLGIWYTDIPLRTVVWVANRESPITDNSTKLSINTQGDLVLSHSNTVIWSTNTTITTTGVLVVAQILDSGNLVLRDDKETNPENYFWQSFDYPSDTFLPGMKIGWDLKKGLNRGLTAWKNWDDPSPGDFTGFISRTSNPEEVMWKGSTKYYRSGPWDGTKLSGSPSLSNSVISYTIVSNKDEFYATYSTDDRSVISRLVLNQTLYLRQRLTWNNDGKTWKVSSQLPSDLCDHYNICGAFGICDVSEAPMCRCLDGFKPKAPQNWTQMNFHEGCVHNQTWSCRDKTKDGFLRFSNVKVPETTFSWVNASMKLEECKNKCWENCSCKAYANSDITGEGSGCVIWLGDLLDIRIMANAGQDLYVRLAVSETENRHGNDSKRKVVFASTICSAMLILLISLFIYWSSKRKTKVKGMENESQEDFEQPLFDLASVAHATNYFSNQNKLGEGGFGHVYRGTLTDGREIAVKRLSQTSKQGLKEFKNEVMLCAQLQHRNLVKVLGCCIQDNEKLLLYEYMANKSLDFFLFDSSGRKLLDWPKRRCIVNGIARGLQYLHQDSRLRIIHRDLKASNVLLDDKMNPKISDFGLARMCGDDQIEGQTNKVVGTYGYMAPEYAFDGIFSTKSDVFSFGVLLLEIVSGKKNRLFHPNDYNNLIGHAWGLWREGNAKQFIDSSLEDSIILNEALRCIHIGLLCVQHHPNERPNMDFVITMLNNEKILPLPKEPNYLIKEILTSRESSFLIETFVDDQLSLLSLEFWQKLLKLPPKVKWSTQCLLCGSSPGPNDVNPFLDLYFFLHRLWLGGWSDHGERMSDFYACNRYEEAKHEGVGFLNWNWGVHCRRKFTCFGSQLARGVRAANGGELCDGGCMVAFSARENQSYTSLLPLTHPRRGIVIPPATFSSNHLPTVKSVATCVGEANFLTFGQGPVIEMLMVSSRSVIKDEQCAEKVNILFYVSTFH</sequence>
<keyword evidence="9 15" id="KW-0067">ATP-binding</keyword>
<reference evidence="22 23" key="1">
    <citation type="submission" date="2024-01" db="EMBL/GenBank/DDBJ databases">
        <title>The genomes of 5 underutilized Papilionoideae crops provide insights into root nodulation and disease resistanc.</title>
        <authorList>
            <person name="Jiang F."/>
        </authorList>
    </citation>
    <scope>NUCLEOTIDE SEQUENCE [LARGE SCALE GENOMIC DNA]</scope>
    <source>
        <strain evidence="22">JINMINGXINNONG_FW02</strain>
        <tissue evidence="22">Leaves</tissue>
    </source>
</reference>
<keyword evidence="16" id="KW-0472">Membrane</keyword>
<evidence type="ECO:0000256" key="6">
    <source>
        <dbReference type="ARBA" id="ARBA00022729"/>
    </source>
</evidence>
<evidence type="ECO:0000256" key="1">
    <source>
        <dbReference type="ARBA" id="ARBA00004251"/>
    </source>
</evidence>
<dbReference type="FunFam" id="3.30.200.20:FF:000195">
    <property type="entry name" value="G-type lectin S-receptor-like serine/threonine-protein kinase"/>
    <property type="match status" value="1"/>
</dbReference>
<keyword evidence="11" id="KW-0325">Glycoprotein</keyword>
<evidence type="ECO:0000313" key="23">
    <source>
        <dbReference type="Proteomes" id="UP001374584"/>
    </source>
</evidence>
<evidence type="ECO:0000256" key="7">
    <source>
        <dbReference type="ARBA" id="ARBA00022741"/>
    </source>
</evidence>
<dbReference type="InterPro" id="IPR008271">
    <property type="entry name" value="Ser/Thr_kinase_AS"/>
</dbReference>
<dbReference type="Proteomes" id="UP001374584">
    <property type="component" value="Unassembled WGS sequence"/>
</dbReference>
<comment type="catalytic activity">
    <reaction evidence="12">
        <text>L-threonyl-[protein] + ATP = O-phospho-L-threonyl-[protein] + ADP + H(+)</text>
        <dbReference type="Rhea" id="RHEA:46608"/>
        <dbReference type="Rhea" id="RHEA-COMP:11060"/>
        <dbReference type="Rhea" id="RHEA-COMP:11605"/>
        <dbReference type="ChEBI" id="CHEBI:15378"/>
        <dbReference type="ChEBI" id="CHEBI:30013"/>
        <dbReference type="ChEBI" id="CHEBI:30616"/>
        <dbReference type="ChEBI" id="CHEBI:61977"/>
        <dbReference type="ChEBI" id="CHEBI:456216"/>
        <dbReference type="EC" id="2.7.11.1"/>
    </reaction>
</comment>
<keyword evidence="10" id="KW-1015">Disulfide bond</keyword>
<feature type="transmembrane region" description="Helical" evidence="16">
    <location>
        <begin position="435"/>
        <end position="456"/>
    </location>
</feature>
<dbReference type="Pfam" id="PF00954">
    <property type="entry name" value="S_locus_glycop"/>
    <property type="match status" value="1"/>
</dbReference>
<dbReference type="EMBL" id="JAYMYR010000009">
    <property type="protein sequence ID" value="KAK7342653.1"/>
    <property type="molecule type" value="Genomic_DNA"/>
</dbReference>
<keyword evidence="16" id="KW-0812">Transmembrane</keyword>
<evidence type="ECO:0000259" key="21">
    <source>
        <dbReference type="PROSITE" id="PS50948"/>
    </source>
</evidence>